<evidence type="ECO:0000313" key="1">
    <source>
        <dbReference type="EMBL" id="CDL08202.1"/>
    </source>
</evidence>
<comment type="caution">
    <text evidence="1">The sequence shown here is derived from an EMBL/GenBank/DDBJ whole genome shotgun (WGS) entry which is preliminary data.</text>
</comment>
<name>W1DHI9_KLEPN</name>
<sequence length="91" mass="9710">MSGRVSAESAKAGPIEPSVSDAIAVATSVFLQLPEHNLCPVMWVCQFDRLCGVMFPGRIPASLAGVGRLENMFFMAENGLTAAHQKAKSFL</sequence>
<keyword evidence="2" id="KW-1185">Reference proteome</keyword>
<dbReference type="Proteomes" id="UP000019183">
    <property type="component" value="Unassembled WGS sequence"/>
</dbReference>
<dbReference type="AlphaFoldDB" id="W1DHI9"/>
<proteinExistence type="predicted"/>
<evidence type="ECO:0000313" key="2">
    <source>
        <dbReference type="Proteomes" id="UP000019183"/>
    </source>
</evidence>
<protein>
    <submittedName>
        <fullName evidence="1">Uncharacterized protein</fullName>
    </submittedName>
</protein>
<reference evidence="1" key="1">
    <citation type="submission" date="2013-10" db="EMBL/GenBank/DDBJ databases">
        <title>Antibiotic resistance diversity of beta-lactamase producers in the General Hospital Vienna.</title>
        <authorList>
            <person name="Barisic I."/>
            <person name="Mitteregger D."/>
            <person name="Hirschl A.M."/>
            <person name="Noehammer C."/>
            <person name="Wiesinger-Mayr H."/>
        </authorList>
    </citation>
    <scope>NUCLEOTIDE SEQUENCE [LARGE SCALE GENOMIC DNA]</scope>
    <source>
        <strain evidence="1">IS43</strain>
    </source>
</reference>
<dbReference type="EMBL" id="CBWK010000165">
    <property type="protein sequence ID" value="CDL08202.1"/>
    <property type="molecule type" value="Genomic_DNA"/>
</dbReference>
<organism evidence="1 2">
    <name type="scientific">Klebsiella pneumoniae IS43</name>
    <dbReference type="NCBI Taxonomy" id="1432552"/>
    <lineage>
        <taxon>Bacteria</taxon>
        <taxon>Pseudomonadati</taxon>
        <taxon>Pseudomonadota</taxon>
        <taxon>Gammaproteobacteria</taxon>
        <taxon>Enterobacterales</taxon>
        <taxon>Enterobacteriaceae</taxon>
        <taxon>Klebsiella/Raoultella group</taxon>
        <taxon>Klebsiella</taxon>
        <taxon>Klebsiella pneumoniae complex</taxon>
    </lineage>
</organism>
<accession>W1DHI9</accession>